<dbReference type="PANTHER" id="PTHR33164">
    <property type="entry name" value="TRANSCRIPTIONAL REGULATOR, MARR FAMILY"/>
    <property type="match status" value="1"/>
</dbReference>
<keyword evidence="6" id="KW-1185">Reference proteome</keyword>
<keyword evidence="2" id="KW-0238">DNA-binding</keyword>
<proteinExistence type="predicted"/>
<evidence type="ECO:0000256" key="2">
    <source>
        <dbReference type="ARBA" id="ARBA00023125"/>
    </source>
</evidence>
<reference evidence="5 6" key="1">
    <citation type="journal article" date="2014" name="ISME J.">
        <title>Adaptation of an abundant Roseobacter RCA organism to pelagic systems revealed by genomic and transcriptomic analyses.</title>
        <authorList>
            <person name="Voget S."/>
            <person name="Wemheuer B."/>
            <person name="Brinkhoff T."/>
            <person name="Vollmers J."/>
            <person name="Dietrich S."/>
            <person name="Giebel H.A."/>
            <person name="Beardsley C."/>
            <person name="Sardemann C."/>
            <person name="Bakenhus I."/>
            <person name="Billerbeck S."/>
            <person name="Daniel R."/>
            <person name="Simon M."/>
        </authorList>
    </citation>
    <scope>NUCLEOTIDE SEQUENCE [LARGE SCALE GENOMIC DNA]</scope>
    <source>
        <strain evidence="5 6">RCA23</strain>
    </source>
</reference>
<evidence type="ECO:0000256" key="1">
    <source>
        <dbReference type="ARBA" id="ARBA00023015"/>
    </source>
</evidence>
<gene>
    <name evidence="5" type="primary">hpaR</name>
    <name evidence="5" type="ORF">RCA23_c25340</name>
</gene>
<accession>A0AAN0RKX9</accession>
<dbReference type="InterPro" id="IPR012712">
    <property type="entry name" value="HpaR/FarR"/>
</dbReference>
<dbReference type="InterPro" id="IPR023187">
    <property type="entry name" value="Tscrpt_reg_MarR-type_CS"/>
</dbReference>
<dbReference type="SUPFAM" id="SSF46785">
    <property type="entry name" value="Winged helix' DNA-binding domain"/>
    <property type="match status" value="1"/>
</dbReference>
<organism evidence="5 6">
    <name type="scientific">Planktomarina temperata RCA23</name>
    <dbReference type="NCBI Taxonomy" id="666509"/>
    <lineage>
        <taxon>Bacteria</taxon>
        <taxon>Pseudomonadati</taxon>
        <taxon>Pseudomonadota</taxon>
        <taxon>Alphaproteobacteria</taxon>
        <taxon>Rhodobacterales</taxon>
        <taxon>Paracoccaceae</taxon>
        <taxon>Planktomarina</taxon>
    </lineage>
</organism>
<name>A0AAN0RKX9_9RHOB</name>
<feature type="domain" description="HTH marR-type" evidence="4">
    <location>
        <begin position="12"/>
        <end position="144"/>
    </location>
</feature>
<evidence type="ECO:0000313" key="6">
    <source>
        <dbReference type="Proteomes" id="UP000028680"/>
    </source>
</evidence>
<dbReference type="GeneID" id="93367696"/>
<dbReference type="SMART" id="SM00347">
    <property type="entry name" value="HTH_MARR"/>
    <property type="match status" value="1"/>
</dbReference>
<dbReference type="GO" id="GO:0045892">
    <property type="term" value="P:negative regulation of DNA-templated transcription"/>
    <property type="evidence" value="ECO:0007669"/>
    <property type="project" value="InterPro"/>
</dbReference>
<dbReference type="InterPro" id="IPR036390">
    <property type="entry name" value="WH_DNA-bd_sf"/>
</dbReference>
<dbReference type="KEGG" id="ptp:RCA23_c25340"/>
<dbReference type="PROSITE" id="PS50995">
    <property type="entry name" value="HTH_MARR_2"/>
    <property type="match status" value="1"/>
</dbReference>
<dbReference type="Proteomes" id="UP000028680">
    <property type="component" value="Chromosome"/>
</dbReference>
<evidence type="ECO:0000259" key="4">
    <source>
        <dbReference type="PROSITE" id="PS50995"/>
    </source>
</evidence>
<dbReference type="GO" id="GO:0003677">
    <property type="term" value="F:DNA binding"/>
    <property type="evidence" value="ECO:0007669"/>
    <property type="project" value="UniProtKB-KW"/>
</dbReference>
<dbReference type="GO" id="GO:0006950">
    <property type="term" value="P:response to stress"/>
    <property type="evidence" value="ECO:0007669"/>
    <property type="project" value="TreeGrafter"/>
</dbReference>
<keyword evidence="1" id="KW-0805">Transcription regulation</keyword>
<dbReference type="NCBIfam" id="TIGR02337">
    <property type="entry name" value="HpaR"/>
    <property type="match status" value="1"/>
</dbReference>
<evidence type="ECO:0000313" key="5">
    <source>
        <dbReference type="EMBL" id="AII88052.1"/>
    </source>
</evidence>
<dbReference type="InterPro" id="IPR039422">
    <property type="entry name" value="MarR/SlyA-like"/>
</dbReference>
<dbReference type="GO" id="GO:0003700">
    <property type="term" value="F:DNA-binding transcription factor activity"/>
    <property type="evidence" value="ECO:0007669"/>
    <property type="project" value="InterPro"/>
</dbReference>
<dbReference type="PROSITE" id="PS01117">
    <property type="entry name" value="HTH_MARR_1"/>
    <property type="match status" value="1"/>
</dbReference>
<protein>
    <submittedName>
        <fullName evidence="5">Homoprotocatechuate degradative operon repressor</fullName>
    </submittedName>
</protein>
<dbReference type="PANTHER" id="PTHR33164:SF13">
    <property type="entry name" value="4-HYDROXYPHENYLACETATE CATABOLISM PROTEIN"/>
    <property type="match status" value="1"/>
</dbReference>
<dbReference type="InterPro" id="IPR000835">
    <property type="entry name" value="HTH_MarR-typ"/>
</dbReference>
<dbReference type="InterPro" id="IPR036388">
    <property type="entry name" value="WH-like_DNA-bd_sf"/>
</dbReference>
<dbReference type="Pfam" id="PF01047">
    <property type="entry name" value="MarR"/>
    <property type="match status" value="1"/>
</dbReference>
<dbReference type="RefSeq" id="WP_044050658.1">
    <property type="nucleotide sequence ID" value="NZ_CP003984.1"/>
</dbReference>
<keyword evidence="3" id="KW-0804">Transcription</keyword>
<dbReference type="Gene3D" id="1.10.10.10">
    <property type="entry name" value="Winged helix-like DNA-binding domain superfamily/Winged helix DNA-binding domain"/>
    <property type="match status" value="1"/>
</dbReference>
<dbReference type="AlphaFoldDB" id="A0AAN0RKX9"/>
<sequence>MARTKLQLPSTRRSLPIALMRSREKVMAPIRDMLRASGLTEQQWRVLRILSEFGPQDLTEIARQACLLMPSLSRIIRSLAQNGLVIRASDTKDRRRQTVVISPAGQHLIDDNLVQATQIAANYRNQLGAERYELLLDLLTELEQGPPYPVKRA</sequence>
<evidence type="ECO:0000256" key="3">
    <source>
        <dbReference type="ARBA" id="ARBA00023163"/>
    </source>
</evidence>
<dbReference type="EMBL" id="CP003984">
    <property type="protein sequence ID" value="AII88052.1"/>
    <property type="molecule type" value="Genomic_DNA"/>
</dbReference>